<name>A0A921SMV4_9MICO</name>
<dbReference type="AlphaFoldDB" id="A0A921SMV4"/>
<reference evidence="1" key="1">
    <citation type="journal article" date="2021" name="PeerJ">
        <title>Extensive microbial diversity within the chicken gut microbiome revealed by metagenomics and culture.</title>
        <authorList>
            <person name="Gilroy R."/>
            <person name="Ravi A."/>
            <person name="Getino M."/>
            <person name="Pursley I."/>
            <person name="Horton D.L."/>
            <person name="Alikhan N.F."/>
            <person name="Baker D."/>
            <person name="Gharbi K."/>
            <person name="Hall N."/>
            <person name="Watson M."/>
            <person name="Adriaenssens E.M."/>
            <person name="Foster-Nyarko E."/>
            <person name="Jarju S."/>
            <person name="Secka A."/>
            <person name="Antonio M."/>
            <person name="Oren A."/>
            <person name="Chaudhuri R.R."/>
            <person name="La Ragione R."/>
            <person name="Hildebrand F."/>
            <person name="Pallen M.J."/>
        </authorList>
    </citation>
    <scope>NUCLEOTIDE SEQUENCE</scope>
    <source>
        <strain evidence="1">ChiGjej5B5-7349</strain>
    </source>
</reference>
<evidence type="ECO:0000313" key="2">
    <source>
        <dbReference type="Proteomes" id="UP000784435"/>
    </source>
</evidence>
<dbReference type="EMBL" id="DYUK01000046">
    <property type="protein sequence ID" value="HJG79183.1"/>
    <property type="molecule type" value="Genomic_DNA"/>
</dbReference>
<organism evidence="1 2">
    <name type="scientific">Brevibacterium senegalense</name>
    <dbReference type="NCBI Taxonomy" id="1033736"/>
    <lineage>
        <taxon>Bacteria</taxon>
        <taxon>Bacillati</taxon>
        <taxon>Actinomycetota</taxon>
        <taxon>Actinomycetes</taxon>
        <taxon>Micrococcales</taxon>
        <taxon>Brevibacteriaceae</taxon>
        <taxon>Brevibacterium</taxon>
    </lineage>
</organism>
<evidence type="ECO:0000313" key="1">
    <source>
        <dbReference type="EMBL" id="HJG79183.1"/>
    </source>
</evidence>
<gene>
    <name evidence="1" type="ORF">K8V08_02090</name>
</gene>
<reference evidence="1" key="2">
    <citation type="submission" date="2021-09" db="EMBL/GenBank/DDBJ databases">
        <authorList>
            <person name="Gilroy R."/>
        </authorList>
    </citation>
    <scope>NUCLEOTIDE SEQUENCE</scope>
    <source>
        <strain evidence="1">ChiGjej5B5-7349</strain>
    </source>
</reference>
<proteinExistence type="predicted"/>
<comment type="caution">
    <text evidence="1">The sequence shown here is derived from an EMBL/GenBank/DDBJ whole genome shotgun (WGS) entry which is preliminary data.</text>
</comment>
<dbReference type="Proteomes" id="UP000784435">
    <property type="component" value="Unassembled WGS sequence"/>
</dbReference>
<protein>
    <submittedName>
        <fullName evidence="1">Uncharacterized protein</fullName>
    </submittedName>
</protein>
<accession>A0A921SMV4</accession>
<sequence>MTETSPQAASTPRLVDPTFDLLDRPIALGNADEPLLRGPAPQTPLLDGRPVEDPRLVAALSVPHVFSRAEVLDRAAKLGGVLRVLGADGASRLVVAADVPDHVRVFATLAGVRIGLLVVDEATAGPEAAVADAESLTIRPLRDGEDAGAAGGSALQNPVRSVPSHLEGTAVEGGGQVRDLDRLMRDARIVPAPSRPRDADLPALVLDGEPVALAAAAAHLEGLLHAD</sequence>